<feature type="region of interest" description="Disordered" evidence="1">
    <location>
        <begin position="76"/>
        <end position="129"/>
    </location>
</feature>
<keyword evidence="3" id="KW-1185">Reference proteome</keyword>
<dbReference type="EMBL" id="JASCZI010213713">
    <property type="protein sequence ID" value="MED6201558.1"/>
    <property type="molecule type" value="Genomic_DNA"/>
</dbReference>
<evidence type="ECO:0000256" key="1">
    <source>
        <dbReference type="SAM" id="MobiDB-lite"/>
    </source>
</evidence>
<comment type="caution">
    <text evidence="2">The sequence shown here is derived from an EMBL/GenBank/DDBJ whole genome shotgun (WGS) entry which is preliminary data.</text>
</comment>
<feature type="compositionally biased region" description="Acidic residues" evidence="1">
    <location>
        <begin position="14"/>
        <end position="28"/>
    </location>
</feature>
<accession>A0ABU6XYF1</accession>
<proteinExistence type="predicted"/>
<gene>
    <name evidence="2" type="ORF">PIB30_096222</name>
</gene>
<evidence type="ECO:0000313" key="2">
    <source>
        <dbReference type="EMBL" id="MED6201558.1"/>
    </source>
</evidence>
<dbReference type="Proteomes" id="UP001341840">
    <property type="component" value="Unassembled WGS sequence"/>
</dbReference>
<organism evidence="2 3">
    <name type="scientific">Stylosanthes scabra</name>
    <dbReference type="NCBI Taxonomy" id="79078"/>
    <lineage>
        <taxon>Eukaryota</taxon>
        <taxon>Viridiplantae</taxon>
        <taxon>Streptophyta</taxon>
        <taxon>Embryophyta</taxon>
        <taxon>Tracheophyta</taxon>
        <taxon>Spermatophyta</taxon>
        <taxon>Magnoliopsida</taxon>
        <taxon>eudicotyledons</taxon>
        <taxon>Gunneridae</taxon>
        <taxon>Pentapetalae</taxon>
        <taxon>rosids</taxon>
        <taxon>fabids</taxon>
        <taxon>Fabales</taxon>
        <taxon>Fabaceae</taxon>
        <taxon>Papilionoideae</taxon>
        <taxon>50 kb inversion clade</taxon>
        <taxon>dalbergioids sensu lato</taxon>
        <taxon>Dalbergieae</taxon>
        <taxon>Pterocarpus clade</taxon>
        <taxon>Stylosanthes</taxon>
    </lineage>
</organism>
<sequence>MPILQKVNSGVKEESEDEEEESEAEEEEERFFVAMVFEKSKVDKLEIPPKCEDPGCEHFGLPLRVKLCNGRDSEEHVVGEVVDKRSKDPRSKIKKGKGLRDTPPRTKKKKKEPVKHTARKRNWEGDSSMEKIEEDKARKKIKLKCASVDDFRLLWAPITSCARLEATRPHGPPAA</sequence>
<name>A0ABU6XYF1_9FABA</name>
<reference evidence="2 3" key="1">
    <citation type="journal article" date="2023" name="Plants (Basel)">
        <title>Bridging the Gap: Combining Genomics and Transcriptomics Approaches to Understand Stylosanthes scabra, an Orphan Legume from the Brazilian Caatinga.</title>
        <authorList>
            <person name="Ferreira-Neto J.R.C."/>
            <person name="da Silva M.D."/>
            <person name="Binneck E."/>
            <person name="de Melo N.F."/>
            <person name="da Silva R.H."/>
            <person name="de Melo A.L.T.M."/>
            <person name="Pandolfi V."/>
            <person name="Bustamante F.O."/>
            <person name="Brasileiro-Vidal A.C."/>
            <person name="Benko-Iseppon A.M."/>
        </authorList>
    </citation>
    <scope>NUCLEOTIDE SEQUENCE [LARGE SCALE GENOMIC DNA]</scope>
    <source>
        <tissue evidence="2">Leaves</tissue>
    </source>
</reference>
<protein>
    <submittedName>
        <fullName evidence="2">Uncharacterized protein</fullName>
    </submittedName>
</protein>
<feature type="compositionally biased region" description="Basic residues" evidence="1">
    <location>
        <begin position="105"/>
        <end position="120"/>
    </location>
</feature>
<feature type="region of interest" description="Disordered" evidence="1">
    <location>
        <begin position="1"/>
        <end position="28"/>
    </location>
</feature>
<feature type="compositionally biased region" description="Basic and acidic residues" evidence="1">
    <location>
        <begin position="76"/>
        <end position="91"/>
    </location>
</feature>
<evidence type="ECO:0000313" key="3">
    <source>
        <dbReference type="Proteomes" id="UP001341840"/>
    </source>
</evidence>